<feature type="domain" description="RRM" evidence="2">
    <location>
        <begin position="255"/>
        <end position="333"/>
    </location>
</feature>
<protein>
    <recommendedName>
        <fullName evidence="2">RRM domain-containing protein</fullName>
    </recommendedName>
</protein>
<accession>A0A7S0A7A3</accession>
<dbReference type="InterPro" id="IPR000504">
    <property type="entry name" value="RRM_dom"/>
</dbReference>
<evidence type="ECO:0000259" key="2">
    <source>
        <dbReference type="PROSITE" id="PS50102"/>
    </source>
</evidence>
<dbReference type="CDD" id="cd00590">
    <property type="entry name" value="RRM_SF"/>
    <property type="match status" value="1"/>
</dbReference>
<reference evidence="3" key="1">
    <citation type="submission" date="2021-01" db="EMBL/GenBank/DDBJ databases">
        <authorList>
            <person name="Corre E."/>
            <person name="Pelletier E."/>
            <person name="Niang G."/>
            <person name="Scheremetjew M."/>
            <person name="Finn R."/>
            <person name="Kale V."/>
            <person name="Holt S."/>
            <person name="Cochrane G."/>
            <person name="Meng A."/>
            <person name="Brown T."/>
            <person name="Cohen L."/>
        </authorList>
    </citation>
    <scope>NUCLEOTIDE SEQUENCE</scope>
    <source>
        <strain evidence="3">Pbaha01</strain>
    </source>
</reference>
<dbReference type="Gene3D" id="3.30.450.20">
    <property type="entry name" value="PAS domain"/>
    <property type="match status" value="1"/>
</dbReference>
<gene>
    <name evidence="3" type="ORF">PBAH0796_LOCUS10292</name>
</gene>
<dbReference type="SUPFAM" id="SSF54928">
    <property type="entry name" value="RNA-binding domain, RBD"/>
    <property type="match status" value="1"/>
</dbReference>
<dbReference type="PROSITE" id="PS50102">
    <property type="entry name" value="RRM"/>
    <property type="match status" value="1"/>
</dbReference>
<dbReference type="SUPFAM" id="SSF55785">
    <property type="entry name" value="PYP-like sensor domain (PAS domain)"/>
    <property type="match status" value="1"/>
</dbReference>
<organism evidence="3">
    <name type="scientific">Pyrodinium bahamense</name>
    <dbReference type="NCBI Taxonomy" id="73915"/>
    <lineage>
        <taxon>Eukaryota</taxon>
        <taxon>Sar</taxon>
        <taxon>Alveolata</taxon>
        <taxon>Dinophyceae</taxon>
        <taxon>Gonyaulacales</taxon>
        <taxon>Pyrocystaceae</taxon>
        <taxon>Pyrodinium</taxon>
    </lineage>
</organism>
<evidence type="ECO:0000256" key="1">
    <source>
        <dbReference type="PROSITE-ProRule" id="PRU00176"/>
    </source>
</evidence>
<dbReference type="InterPro" id="IPR035979">
    <property type="entry name" value="RBD_domain_sf"/>
</dbReference>
<dbReference type="EMBL" id="HBEG01017076">
    <property type="protein sequence ID" value="CAD8354925.1"/>
    <property type="molecule type" value="Transcribed_RNA"/>
</dbReference>
<keyword evidence="1" id="KW-0694">RNA-binding</keyword>
<evidence type="ECO:0000313" key="3">
    <source>
        <dbReference type="EMBL" id="CAD8354925.1"/>
    </source>
</evidence>
<dbReference type="GO" id="GO:0003723">
    <property type="term" value="F:RNA binding"/>
    <property type="evidence" value="ECO:0007669"/>
    <property type="project" value="UniProtKB-UniRule"/>
</dbReference>
<dbReference type="InterPro" id="IPR012677">
    <property type="entry name" value="Nucleotide-bd_a/b_plait_sf"/>
</dbReference>
<proteinExistence type="predicted"/>
<dbReference type="AlphaFoldDB" id="A0A7S0A7A3"/>
<sequence length="372" mass="39416">MERVAYALMQDRLSTVGSFILCDGMADSFPIRYASRGFVELFGYTAAECLGQPCGALVAASITEAQVAKVSTDFGLSTADAQKAISVHTGQIIEECKNIMANPGEHISFSLVLNRTKTGNLFVCEVLMMAMEHPAVGWPYTIGLQRDVSDEVSVRELLQATSEPALQELISRQTGPVKDRIASLQLDADMTREYFNSKSADMWEDMMRMVLEWKGELKVQHLAEGSVSLSTADGETEEHCTSYDSGSSCRDALPVCLHVKNLAESTTAEQLSELFRPYGPVLEVEAPGARAGGAGVGVVVLSSAEGATRAAAELGGQRLGSGGSELKVAVGAVGGMPMAAVPLSFSKAIAVLACGSAWSAIQCVARKSLGVY</sequence>
<dbReference type="Pfam" id="PF00076">
    <property type="entry name" value="RRM_1"/>
    <property type="match status" value="1"/>
</dbReference>
<name>A0A7S0A7A3_9DINO</name>
<dbReference type="Gene3D" id="3.30.70.330">
    <property type="match status" value="1"/>
</dbReference>
<dbReference type="InterPro" id="IPR035965">
    <property type="entry name" value="PAS-like_dom_sf"/>
</dbReference>
<dbReference type="SMART" id="SM00360">
    <property type="entry name" value="RRM"/>
    <property type="match status" value="1"/>
</dbReference>